<dbReference type="GO" id="GO:0008270">
    <property type="term" value="F:zinc ion binding"/>
    <property type="evidence" value="ECO:0007669"/>
    <property type="project" value="InterPro"/>
</dbReference>
<feature type="transmembrane region" description="Helical" evidence="2">
    <location>
        <begin position="537"/>
        <end position="554"/>
    </location>
</feature>
<feature type="region of interest" description="Disordered" evidence="1">
    <location>
        <begin position="1200"/>
        <end position="1235"/>
    </location>
</feature>
<accession>A0A2P8D684</accession>
<dbReference type="AlphaFoldDB" id="A0A2P8D684"/>
<dbReference type="Pfam" id="PF12730">
    <property type="entry name" value="ABC2_membrane_4"/>
    <property type="match status" value="1"/>
</dbReference>
<evidence type="ECO:0000313" key="5">
    <source>
        <dbReference type="Proteomes" id="UP000240572"/>
    </source>
</evidence>
<feature type="transmembrane region" description="Helical" evidence="2">
    <location>
        <begin position="20"/>
        <end position="41"/>
    </location>
</feature>
<keyword evidence="2" id="KW-0472">Membrane</keyword>
<dbReference type="PANTHER" id="PTHR43471:SF10">
    <property type="entry name" value="SLL1107 PROTEIN"/>
    <property type="match status" value="1"/>
</dbReference>
<feature type="transmembrane region" description="Helical" evidence="2">
    <location>
        <begin position="416"/>
        <end position="439"/>
    </location>
</feature>
<feature type="transmembrane region" description="Helical" evidence="2">
    <location>
        <begin position="331"/>
        <end position="351"/>
    </location>
</feature>
<feature type="transmembrane region" description="Helical" evidence="2">
    <location>
        <begin position="107"/>
        <end position="132"/>
    </location>
</feature>
<dbReference type="Pfam" id="PF01433">
    <property type="entry name" value="Peptidase_M1"/>
    <property type="match status" value="1"/>
</dbReference>
<sequence>MFKEIFLFELRQGFKKPATYIFFGIFLLISLLIGLAEAGFFNTATADSNIVMNSALSVSNLLVGLNDNILGLVNGVILVALMATAIQKDYEYNIHPLFFTKPISKPAYFFGRFGGAFILGLFVFSAQVTGYYFGCLAAAGTPLAGPFHLADFVLPFLIFSVPNLLLLGAIFFSLTTFTRSTLPAYLFCIILLVIRTITASITADLDNKTLAAILEPFGSEALSLITQYWTPDDQNTRPVPLQGVLLYNRLLWLAIAVLITLASYFRFQFSQFLTPLKWFSRKSEDTQGASAPVHSLSQLPRVSQVFSAAQNRKQLFYLAGFEFRKMTRSSFFIIICALGVVMMFILSQFMGSFYDTETYPVTYELLQSVSAIFQFFILILIVFFSGTIVWREREQKVDELIGATPVSNTSLFFSKYLALVYVVAVLLGISIVAGILIQFSMSFYDVQPLQYLLASLKSLVSFSIVAGMCMALQVISPNKYLGFFLSLLPVLFVNMIFRLLEWDNNLYIFNSSGPTMPYSDMNGFGHTTGPWLLFKTYWLSIVLVLALLSLMVYARGKEKGLKARFRLAKSTYGRGLKLGLTGFALLAVATGSYIYYNTKVLNIYRTPKENEVLQVTAEKKYRRYLNTPQLRVISSSSKVDIYPSERKVQVKGSYYLKNKHNFPVDTLFINYTSDEKSYYHYARLEPAVPATVLSNDVLYGVKLFRLNSPVQPGDSIRFDFDITYQPVGFTNSGTETSVVHNGTFFNNMVFPSIGYNPAGELSANAARKKYGLAPKPRMADIRDSAARMNTYISNDADWIRFETEVSTAGDQVAIAPGYLQKEWKANGRKYYSYKMDSPILNFYSFLSATYEVKRDKWNDVNIEIYYQKGHEYNLDRMVKSIKKSLDYYTRNFSPYQHRQVRILEFPRYASFAQSFPNTIPFSESVGFIAKVDDKNNAKIDVPFYITAHEVAHQWWAHQVIGGDVQGCVVMSETMSQYSALMVMEKEYGKQAMKKFLKYEMDLYLQGRTRETKKEVPLMLCENQDYIHYNKGSVIMYALKDYLGEDVLNGALRQYIRDKAFQEPPYTNAIEFVNYLRAATPDSLKYVIKDMFETITVYENYVKDLSYTATADGRYKVKLTVGSAKFRADSVGKQQKIPVADYIDIGIFAEQQDKHSTAPEKELLLQKIKMDQPEKTFEFVVNEKPLSAGLDPYNKLIDRTPDNNTWKFGSKPPKVSTDAKESRGSGDITITVGGGD</sequence>
<name>A0A2P8D684_9BACT</name>
<feature type="transmembrane region" description="Helical" evidence="2">
    <location>
        <begin position="152"/>
        <end position="172"/>
    </location>
</feature>
<proteinExistence type="predicted"/>
<protein>
    <submittedName>
        <fullName evidence="4">ABC-2 type transport system permease protein</fullName>
    </submittedName>
</protein>
<dbReference type="EMBL" id="PYGD01000003">
    <property type="protein sequence ID" value="PSK92699.1"/>
    <property type="molecule type" value="Genomic_DNA"/>
</dbReference>
<evidence type="ECO:0000313" key="4">
    <source>
        <dbReference type="EMBL" id="PSK92699.1"/>
    </source>
</evidence>
<feature type="transmembrane region" description="Helical" evidence="2">
    <location>
        <begin position="480"/>
        <end position="500"/>
    </location>
</feature>
<comment type="caution">
    <text evidence="4">The sequence shown here is derived from an EMBL/GenBank/DDBJ whole genome shotgun (WGS) entry which is preliminary data.</text>
</comment>
<feature type="transmembrane region" description="Helical" evidence="2">
    <location>
        <begin position="575"/>
        <end position="596"/>
    </location>
</feature>
<keyword evidence="5" id="KW-1185">Reference proteome</keyword>
<organism evidence="4 5">
    <name type="scientific">Taibaiella chishuiensis</name>
    <dbReference type="NCBI Taxonomy" id="1434707"/>
    <lineage>
        <taxon>Bacteria</taxon>
        <taxon>Pseudomonadati</taxon>
        <taxon>Bacteroidota</taxon>
        <taxon>Chitinophagia</taxon>
        <taxon>Chitinophagales</taxon>
        <taxon>Chitinophagaceae</taxon>
        <taxon>Taibaiella</taxon>
    </lineage>
</organism>
<feature type="transmembrane region" description="Helical" evidence="2">
    <location>
        <begin position="61"/>
        <end position="86"/>
    </location>
</feature>
<dbReference type="PANTHER" id="PTHR43471">
    <property type="entry name" value="ABC TRANSPORTER PERMEASE"/>
    <property type="match status" value="1"/>
</dbReference>
<keyword evidence="2" id="KW-0812">Transmembrane</keyword>
<dbReference type="GO" id="GO:0008237">
    <property type="term" value="F:metallopeptidase activity"/>
    <property type="evidence" value="ECO:0007669"/>
    <property type="project" value="InterPro"/>
</dbReference>
<dbReference type="RefSeq" id="WP_106522879.1">
    <property type="nucleotide sequence ID" value="NZ_PYGD01000003.1"/>
</dbReference>
<dbReference type="SUPFAM" id="SSF55486">
    <property type="entry name" value="Metalloproteases ('zincins'), catalytic domain"/>
    <property type="match status" value="1"/>
</dbReference>
<evidence type="ECO:0000259" key="3">
    <source>
        <dbReference type="Pfam" id="PF01433"/>
    </source>
</evidence>
<feature type="transmembrane region" description="Helical" evidence="2">
    <location>
        <begin position="451"/>
        <end position="473"/>
    </location>
</feature>
<dbReference type="Proteomes" id="UP000240572">
    <property type="component" value="Unassembled WGS sequence"/>
</dbReference>
<feature type="transmembrane region" description="Helical" evidence="2">
    <location>
        <begin position="184"/>
        <end position="203"/>
    </location>
</feature>
<evidence type="ECO:0000256" key="1">
    <source>
        <dbReference type="SAM" id="MobiDB-lite"/>
    </source>
</evidence>
<dbReference type="InterPro" id="IPR014782">
    <property type="entry name" value="Peptidase_M1_dom"/>
</dbReference>
<feature type="transmembrane region" description="Helical" evidence="2">
    <location>
        <begin position="371"/>
        <end position="390"/>
    </location>
</feature>
<evidence type="ECO:0000256" key="2">
    <source>
        <dbReference type="SAM" id="Phobius"/>
    </source>
</evidence>
<reference evidence="4 5" key="1">
    <citation type="submission" date="2018-03" db="EMBL/GenBank/DDBJ databases">
        <title>Genomic Encyclopedia of Type Strains, Phase III (KMG-III): the genomes of soil and plant-associated and newly described type strains.</title>
        <authorList>
            <person name="Whitman W."/>
        </authorList>
    </citation>
    <scope>NUCLEOTIDE SEQUENCE [LARGE SCALE GENOMIC DNA]</scope>
    <source>
        <strain evidence="4 5">CGMCC 1.12700</strain>
    </source>
</reference>
<dbReference type="InterPro" id="IPR027268">
    <property type="entry name" value="Peptidase_M4/M1_CTD_sf"/>
</dbReference>
<feature type="transmembrane region" description="Helical" evidence="2">
    <location>
        <begin position="250"/>
        <end position="267"/>
    </location>
</feature>
<dbReference type="OrthoDB" id="100605at2"/>
<gene>
    <name evidence="4" type="ORF">B0I18_103281</name>
</gene>
<dbReference type="Gene3D" id="1.10.390.10">
    <property type="entry name" value="Neutral Protease Domain 2"/>
    <property type="match status" value="1"/>
</dbReference>
<keyword evidence="2" id="KW-1133">Transmembrane helix</keyword>
<feature type="domain" description="Peptidase M1 membrane alanine aminopeptidase" evidence="3">
    <location>
        <begin position="881"/>
        <end position="1079"/>
    </location>
</feature>